<dbReference type="AlphaFoldDB" id="A0A7S2X8W2"/>
<dbReference type="EMBL" id="HBHP01011946">
    <property type="protein sequence ID" value="CAD9758937.1"/>
    <property type="molecule type" value="Transcribed_RNA"/>
</dbReference>
<reference evidence="1" key="1">
    <citation type="submission" date="2021-01" db="EMBL/GenBank/DDBJ databases">
        <authorList>
            <person name="Corre E."/>
            <person name="Pelletier E."/>
            <person name="Niang G."/>
            <person name="Scheremetjew M."/>
            <person name="Finn R."/>
            <person name="Kale V."/>
            <person name="Holt S."/>
            <person name="Cochrane G."/>
            <person name="Meng A."/>
            <person name="Brown T."/>
            <person name="Cohen L."/>
        </authorList>
    </citation>
    <scope>NUCLEOTIDE SEQUENCE</scope>
    <source>
        <strain evidence="1">CCMP622</strain>
    </source>
</reference>
<evidence type="ECO:0000313" key="1">
    <source>
        <dbReference type="EMBL" id="CAD9758937.1"/>
    </source>
</evidence>
<proteinExistence type="predicted"/>
<accession>A0A7S2X8W2</accession>
<organism evidence="1">
    <name type="scientific">Lotharella oceanica</name>
    <dbReference type="NCBI Taxonomy" id="641309"/>
    <lineage>
        <taxon>Eukaryota</taxon>
        <taxon>Sar</taxon>
        <taxon>Rhizaria</taxon>
        <taxon>Cercozoa</taxon>
        <taxon>Chlorarachniophyceae</taxon>
        <taxon>Lotharella</taxon>
    </lineage>
</organism>
<name>A0A7S2X8W2_9EUKA</name>
<protein>
    <submittedName>
        <fullName evidence="1">Uncharacterized protein</fullName>
    </submittedName>
</protein>
<sequence length="100" mass="11408">MMVNLPTNWNEPPAIELVCALEDRTSWRSKTITAARFKLVALGLLGVLLPDSDASHPARLEENPGSHHRHRWRCEVRQTTTLDVGFFFEISISTDFLDFN</sequence>
<gene>
    <name evidence="1" type="ORF">LSP00402_LOCUS7427</name>
</gene>